<dbReference type="PATRIC" id="fig|1299334.3.peg.10252"/>
<organism evidence="1">
    <name type="scientific">Mycobacterium xenopi 4042</name>
    <dbReference type="NCBI Taxonomy" id="1299334"/>
    <lineage>
        <taxon>Bacteria</taxon>
        <taxon>Bacillati</taxon>
        <taxon>Actinomycetota</taxon>
        <taxon>Actinomycetes</taxon>
        <taxon>Mycobacteriales</taxon>
        <taxon>Mycobacteriaceae</taxon>
        <taxon>Mycobacterium</taxon>
    </lineage>
</organism>
<dbReference type="AlphaFoldDB" id="X7YJD5"/>
<gene>
    <name evidence="1" type="ORF">I553_0673</name>
</gene>
<evidence type="ECO:0000313" key="1">
    <source>
        <dbReference type="EMBL" id="EUA07224.1"/>
    </source>
</evidence>
<reference evidence="1" key="1">
    <citation type="submission" date="2014-01" db="EMBL/GenBank/DDBJ databases">
        <authorList>
            <person name="Brown-Elliot B."/>
            <person name="Wallace R."/>
            <person name="Lenaerts A."/>
            <person name="Ordway D."/>
            <person name="DeGroote M.A."/>
            <person name="Parker T."/>
            <person name="Sizemore C."/>
            <person name="Tallon L.J."/>
            <person name="Sadzewicz L.K."/>
            <person name="Sengamalay N."/>
            <person name="Fraser C.M."/>
            <person name="Hine E."/>
            <person name="Shefchek K.A."/>
            <person name="Das S.P."/>
            <person name="Tettelin H."/>
        </authorList>
    </citation>
    <scope>NUCLEOTIDE SEQUENCE [LARGE SCALE GENOMIC DNA]</scope>
    <source>
        <strain evidence="1">4042</strain>
    </source>
</reference>
<sequence>MTAALSGRGRPTGVRVPDAVVRTELTPRRSTVPACAIATR</sequence>
<comment type="caution">
    <text evidence="1">The sequence shown here is derived from an EMBL/GenBank/DDBJ whole genome shotgun (WGS) entry which is preliminary data.</text>
</comment>
<proteinExistence type="predicted"/>
<accession>X7YJD5</accession>
<dbReference type="EMBL" id="JAOB01000093">
    <property type="protein sequence ID" value="EUA07224.1"/>
    <property type="molecule type" value="Genomic_DNA"/>
</dbReference>
<protein>
    <submittedName>
        <fullName evidence="1">Uncharacterized protein</fullName>
    </submittedName>
</protein>
<name>X7YJD5_MYCXE</name>